<evidence type="ECO:0000313" key="5">
    <source>
        <dbReference type="EMBL" id="KAF3074062.1"/>
    </source>
</evidence>
<keyword evidence="4" id="KW-1133">Transmembrane helix</keyword>
<keyword evidence="4" id="KW-0812">Transmembrane</keyword>
<comment type="caution">
    <text evidence="5">The sequence shown here is derived from an EMBL/GenBank/DDBJ whole genome shotgun (WGS) entry which is preliminary data.</text>
</comment>
<organism evidence="5 6">
    <name type="scientific">Trichoderma lentiforme</name>
    <dbReference type="NCBI Taxonomy" id="1567552"/>
    <lineage>
        <taxon>Eukaryota</taxon>
        <taxon>Fungi</taxon>
        <taxon>Dikarya</taxon>
        <taxon>Ascomycota</taxon>
        <taxon>Pezizomycotina</taxon>
        <taxon>Sordariomycetes</taxon>
        <taxon>Hypocreomycetidae</taxon>
        <taxon>Hypocreales</taxon>
        <taxon>Hypocreaceae</taxon>
        <taxon>Trichoderma</taxon>
    </lineage>
</organism>
<evidence type="ECO:0000256" key="4">
    <source>
        <dbReference type="SAM" id="Phobius"/>
    </source>
</evidence>
<keyword evidence="2" id="KW-0560">Oxidoreductase</keyword>
<dbReference type="PANTHER" id="PTHR33365:SF11">
    <property type="entry name" value="TAT PATHWAY SIGNAL SEQUENCE"/>
    <property type="match status" value="1"/>
</dbReference>
<dbReference type="InterPro" id="IPR021765">
    <property type="entry name" value="UstYa-like"/>
</dbReference>
<keyword evidence="6" id="KW-1185">Reference proteome</keyword>
<keyword evidence="4" id="KW-0472">Membrane</keyword>
<feature type="transmembrane region" description="Helical" evidence="4">
    <location>
        <begin position="66"/>
        <end position="89"/>
    </location>
</feature>
<dbReference type="EMBL" id="QLNT01000005">
    <property type="protein sequence ID" value="KAF3074062.1"/>
    <property type="molecule type" value="Genomic_DNA"/>
</dbReference>
<comment type="pathway">
    <text evidence="1">Mycotoxin biosynthesis.</text>
</comment>
<gene>
    <name evidence="5" type="ORF">CFAM422_003226</name>
</gene>
<evidence type="ECO:0008006" key="7">
    <source>
        <dbReference type="Google" id="ProtNLM"/>
    </source>
</evidence>
<dbReference type="GO" id="GO:0043386">
    <property type="term" value="P:mycotoxin biosynthetic process"/>
    <property type="evidence" value="ECO:0007669"/>
    <property type="project" value="InterPro"/>
</dbReference>
<dbReference type="Pfam" id="PF11807">
    <property type="entry name" value="UstYa"/>
    <property type="match status" value="1"/>
</dbReference>
<dbReference type="AlphaFoldDB" id="A0A9P4XL10"/>
<name>A0A9P4XL10_9HYPO</name>
<dbReference type="PANTHER" id="PTHR33365">
    <property type="entry name" value="YALI0B05434P"/>
    <property type="match status" value="1"/>
</dbReference>
<feature type="non-terminal residue" evidence="5">
    <location>
        <position position="1"/>
    </location>
</feature>
<evidence type="ECO:0000256" key="1">
    <source>
        <dbReference type="ARBA" id="ARBA00004685"/>
    </source>
</evidence>
<evidence type="ECO:0000256" key="3">
    <source>
        <dbReference type="ARBA" id="ARBA00035112"/>
    </source>
</evidence>
<dbReference type="Proteomes" id="UP000801864">
    <property type="component" value="Unassembled WGS sequence"/>
</dbReference>
<evidence type="ECO:0000256" key="2">
    <source>
        <dbReference type="ARBA" id="ARBA00023002"/>
    </source>
</evidence>
<evidence type="ECO:0000313" key="6">
    <source>
        <dbReference type="Proteomes" id="UP000801864"/>
    </source>
</evidence>
<protein>
    <recommendedName>
        <fullName evidence="7">Oxidase ustYa</fullName>
    </recommendedName>
</protein>
<reference evidence="5 6" key="1">
    <citation type="submission" date="2018-06" db="EMBL/GenBank/DDBJ databases">
        <title>Genome analysis of cellulolytic fungus Trichoderma lentiforme CFAM-422.</title>
        <authorList>
            <person name="Steindorff A.S."/>
            <person name="Formighieri E.F."/>
            <person name="Midorikawa G.E.O."/>
            <person name="Tamietti M.S."/>
            <person name="Ramos E.Z."/>
            <person name="Silva A.S."/>
            <person name="Bon E.P.S."/>
            <person name="Mendes T.D."/>
            <person name="Damaso M.C.T."/>
            <person name="Favaro L.C.L."/>
        </authorList>
    </citation>
    <scope>NUCLEOTIDE SEQUENCE [LARGE SCALE GENOMIC DNA]</scope>
    <source>
        <strain evidence="5 6">CFAM-422</strain>
    </source>
</reference>
<accession>A0A9P4XL10</accession>
<dbReference type="GO" id="GO:0016491">
    <property type="term" value="F:oxidoreductase activity"/>
    <property type="evidence" value="ECO:0007669"/>
    <property type="project" value="UniProtKB-KW"/>
</dbReference>
<comment type="similarity">
    <text evidence="3">Belongs to the ustYa family.</text>
</comment>
<sequence length="283" mass="31608">HSSPTLVLAYKLKIANRPCTETTDNPNDRIAIDMPARFTEDEAESNECLIEHQPSEKKSESKQWSFLIASFAILAVIGIMELIMLAVIFEQSRPPNHPKLLGELNHLVPNFPTQQVLFRTDASATIQDGDEEARTKVRENWLSYMPRGNGFIEVNNTEKYILPGPISYKGKDTYAVAVFHQLHCLYAVMDMFNNLTTPGSATNLDATHNIGMNISADEKGHIQHCFRYLRQSILCCGDTTLEGGIPGSHSNGTDGTGAVHVCKDLEAIREWAEERRLSDTKHP</sequence>
<proteinExistence type="inferred from homology"/>